<keyword evidence="6" id="KW-0325">Glycoprotein</keyword>
<evidence type="ECO:0000256" key="5">
    <source>
        <dbReference type="ARBA" id="ARBA00023098"/>
    </source>
</evidence>
<comment type="similarity">
    <text evidence="1 7">Belongs to the AB hydrolase superfamily. Lipase family.</text>
</comment>
<evidence type="ECO:0000313" key="12">
    <source>
        <dbReference type="Proteomes" id="UP000235965"/>
    </source>
</evidence>
<keyword evidence="3 7" id="KW-0378">Hydrolase</keyword>
<evidence type="ECO:0000259" key="10">
    <source>
        <dbReference type="Pfam" id="PF04083"/>
    </source>
</evidence>
<dbReference type="GO" id="GO:0016788">
    <property type="term" value="F:hydrolase activity, acting on ester bonds"/>
    <property type="evidence" value="ECO:0007669"/>
    <property type="project" value="InterPro"/>
</dbReference>
<keyword evidence="2 9" id="KW-0732">Signal</keyword>
<organism evidence="11 12">
    <name type="scientific">Cryptotermes secundus</name>
    <dbReference type="NCBI Taxonomy" id="105785"/>
    <lineage>
        <taxon>Eukaryota</taxon>
        <taxon>Metazoa</taxon>
        <taxon>Ecdysozoa</taxon>
        <taxon>Arthropoda</taxon>
        <taxon>Hexapoda</taxon>
        <taxon>Insecta</taxon>
        <taxon>Pterygota</taxon>
        <taxon>Neoptera</taxon>
        <taxon>Polyneoptera</taxon>
        <taxon>Dictyoptera</taxon>
        <taxon>Blattodea</taxon>
        <taxon>Blattoidea</taxon>
        <taxon>Termitoidae</taxon>
        <taxon>Kalotermitidae</taxon>
        <taxon>Cryptotermitinae</taxon>
        <taxon>Cryptotermes</taxon>
    </lineage>
</organism>
<dbReference type="PIRSF" id="PIRSF000862">
    <property type="entry name" value="Steryl_ester_lip"/>
    <property type="match status" value="1"/>
</dbReference>
<evidence type="ECO:0000256" key="8">
    <source>
        <dbReference type="PIRSR" id="PIRSR000862-1"/>
    </source>
</evidence>
<dbReference type="Pfam" id="PF04083">
    <property type="entry name" value="Abhydro_lipase"/>
    <property type="match status" value="1"/>
</dbReference>
<evidence type="ECO:0000256" key="7">
    <source>
        <dbReference type="PIRNR" id="PIRNR000862"/>
    </source>
</evidence>
<feature type="active site" description="Nucleophile" evidence="8">
    <location>
        <position position="186"/>
    </location>
</feature>
<evidence type="ECO:0000256" key="2">
    <source>
        <dbReference type="ARBA" id="ARBA00022729"/>
    </source>
</evidence>
<protein>
    <recommendedName>
        <fullName evidence="7">Lipase</fullName>
    </recommendedName>
</protein>
<dbReference type="GO" id="GO:0016042">
    <property type="term" value="P:lipid catabolic process"/>
    <property type="evidence" value="ECO:0007669"/>
    <property type="project" value="UniProtKB-KW"/>
</dbReference>
<dbReference type="InterPro" id="IPR029058">
    <property type="entry name" value="AB_hydrolase_fold"/>
</dbReference>
<evidence type="ECO:0000256" key="9">
    <source>
        <dbReference type="SAM" id="SignalP"/>
    </source>
</evidence>
<reference evidence="11 12" key="1">
    <citation type="submission" date="2017-12" db="EMBL/GenBank/DDBJ databases">
        <title>Hemimetabolous genomes reveal molecular basis of termite eusociality.</title>
        <authorList>
            <person name="Harrison M.C."/>
            <person name="Jongepier E."/>
            <person name="Robertson H.M."/>
            <person name="Arning N."/>
            <person name="Bitard-Feildel T."/>
            <person name="Chao H."/>
            <person name="Childers C.P."/>
            <person name="Dinh H."/>
            <person name="Doddapaneni H."/>
            <person name="Dugan S."/>
            <person name="Gowin J."/>
            <person name="Greiner C."/>
            <person name="Han Y."/>
            <person name="Hu H."/>
            <person name="Hughes D.S.T."/>
            <person name="Huylmans A.-K."/>
            <person name="Kemena C."/>
            <person name="Kremer L.P.M."/>
            <person name="Lee S.L."/>
            <person name="Lopez-Ezquerra A."/>
            <person name="Mallet L."/>
            <person name="Monroy-Kuhn J.M."/>
            <person name="Moser A."/>
            <person name="Murali S.C."/>
            <person name="Muzny D.M."/>
            <person name="Otani S."/>
            <person name="Piulachs M.-D."/>
            <person name="Poelchau M."/>
            <person name="Qu J."/>
            <person name="Schaub F."/>
            <person name="Wada-Katsumata A."/>
            <person name="Worley K.C."/>
            <person name="Xie Q."/>
            <person name="Ylla G."/>
            <person name="Poulsen M."/>
            <person name="Gibbs R.A."/>
            <person name="Schal C."/>
            <person name="Richards S."/>
            <person name="Belles X."/>
            <person name="Korb J."/>
            <person name="Bornberg-Bauer E."/>
        </authorList>
    </citation>
    <scope>NUCLEOTIDE SEQUENCE [LARGE SCALE GENOMIC DNA]</scope>
    <source>
        <tissue evidence="11">Whole body</tissue>
    </source>
</reference>
<dbReference type="InterPro" id="IPR006693">
    <property type="entry name" value="AB_hydrolase_lipase"/>
</dbReference>
<proteinExistence type="inferred from homology"/>
<feature type="active site" description="Charge relay system" evidence="8">
    <location>
        <position position="360"/>
    </location>
</feature>
<dbReference type="Proteomes" id="UP000235965">
    <property type="component" value="Unassembled WGS sequence"/>
</dbReference>
<dbReference type="PANTHER" id="PTHR11005">
    <property type="entry name" value="LYSOSOMAL ACID LIPASE-RELATED"/>
    <property type="match status" value="1"/>
</dbReference>
<evidence type="ECO:0000313" key="11">
    <source>
        <dbReference type="EMBL" id="PNF31184.1"/>
    </source>
</evidence>
<evidence type="ECO:0000256" key="3">
    <source>
        <dbReference type="ARBA" id="ARBA00022801"/>
    </source>
</evidence>
<dbReference type="FunFam" id="3.40.50.1820:FF:000057">
    <property type="entry name" value="Lipase"/>
    <property type="match status" value="1"/>
</dbReference>
<keyword evidence="5" id="KW-0443">Lipid metabolism</keyword>
<evidence type="ECO:0000256" key="1">
    <source>
        <dbReference type="ARBA" id="ARBA00010701"/>
    </source>
</evidence>
<feature type="active site" description="Charge relay system" evidence="8">
    <location>
        <position position="391"/>
    </location>
</feature>
<accession>A0A2J7QRG7</accession>
<dbReference type="InParanoid" id="A0A2J7QRG7"/>
<comment type="caution">
    <text evidence="11">The sequence shown here is derived from an EMBL/GenBank/DDBJ whole genome shotgun (WGS) entry which is preliminary data.</text>
</comment>
<dbReference type="InterPro" id="IPR025483">
    <property type="entry name" value="Lipase_euk"/>
</dbReference>
<dbReference type="OrthoDB" id="9974421at2759"/>
<keyword evidence="4 7" id="KW-0442">Lipid degradation</keyword>
<sequence>MQFSALVFVVYLNSLLLVGRKAAFSVNNIPSAYRGTTHCTGTVPTDIYLSTSQLIQKYGYPVEKHTVQTEDGYQLTHFRIPHGRSGPTARVRRPVILQHGILSASDLWILMGQEQSLGFILADAGYDVWLTNIRGNRHSRKHVTLLPRNAKFWNFSWHEMGYYDIPATVDHIMATTGEKVYYIGHSMGTTMLFVMTSNRPEYNQKIRLAISLAPVAFLWKPSHPLLKAIIPASKQITNALDKAGIWELFPYNRKFADLAGTLCHDGTPTQHLCVLAYFLAYGDDSERLNKTLLPVYLSHLIAGTSKKTVEHYAQIIRSGKFQEFDYGPVKNMEYYGQSEPPDYNLKNISAPMSLHYGTGDLIVSLEGIQHLSDELPHLVALSRVQPPSFNHIDFLLASDAKSLLYDHILNLMTVY</sequence>
<evidence type="ECO:0000256" key="6">
    <source>
        <dbReference type="ARBA" id="ARBA00023180"/>
    </source>
</evidence>
<dbReference type="Gene3D" id="3.40.50.1820">
    <property type="entry name" value="alpha/beta hydrolase"/>
    <property type="match status" value="1"/>
</dbReference>
<evidence type="ECO:0000256" key="4">
    <source>
        <dbReference type="ARBA" id="ARBA00022963"/>
    </source>
</evidence>
<feature type="domain" description="Partial AB-hydrolase lipase" evidence="10">
    <location>
        <begin position="51"/>
        <end position="111"/>
    </location>
</feature>
<feature type="chain" id="PRO_5014365068" description="Lipase" evidence="9">
    <location>
        <begin position="24"/>
        <end position="415"/>
    </location>
</feature>
<name>A0A2J7QRG7_9NEOP</name>
<gene>
    <name evidence="11" type="ORF">B7P43_G14953</name>
</gene>
<dbReference type="STRING" id="105785.A0A2J7QRG7"/>
<dbReference type="SUPFAM" id="SSF53474">
    <property type="entry name" value="alpha/beta-Hydrolases"/>
    <property type="match status" value="1"/>
</dbReference>
<feature type="signal peptide" evidence="9">
    <location>
        <begin position="1"/>
        <end position="23"/>
    </location>
</feature>
<keyword evidence="12" id="KW-1185">Reference proteome</keyword>
<dbReference type="EMBL" id="NEVH01011896">
    <property type="protein sequence ID" value="PNF31184.1"/>
    <property type="molecule type" value="Genomic_DNA"/>
</dbReference>
<dbReference type="AlphaFoldDB" id="A0A2J7QRG7"/>